<comment type="caution">
    <text evidence="1">The sequence shown here is derived from an EMBL/GenBank/DDBJ whole genome shotgun (WGS) entry which is preliminary data.</text>
</comment>
<organism evidence="1 2">
    <name type="scientific">Goodea atripinnis</name>
    <dbReference type="NCBI Taxonomy" id="208336"/>
    <lineage>
        <taxon>Eukaryota</taxon>
        <taxon>Metazoa</taxon>
        <taxon>Chordata</taxon>
        <taxon>Craniata</taxon>
        <taxon>Vertebrata</taxon>
        <taxon>Euteleostomi</taxon>
        <taxon>Actinopterygii</taxon>
        <taxon>Neopterygii</taxon>
        <taxon>Teleostei</taxon>
        <taxon>Neoteleostei</taxon>
        <taxon>Acanthomorphata</taxon>
        <taxon>Ovalentaria</taxon>
        <taxon>Atherinomorphae</taxon>
        <taxon>Cyprinodontiformes</taxon>
        <taxon>Goodeidae</taxon>
        <taxon>Goodea</taxon>
    </lineage>
</organism>
<name>A0ABV0MYB7_9TELE</name>
<evidence type="ECO:0000313" key="1">
    <source>
        <dbReference type="EMBL" id="MEQ2164120.1"/>
    </source>
</evidence>
<gene>
    <name evidence="1" type="ORF">GOODEAATRI_003278</name>
</gene>
<dbReference type="EMBL" id="JAHRIO010020116">
    <property type="protein sequence ID" value="MEQ2164120.1"/>
    <property type="molecule type" value="Genomic_DNA"/>
</dbReference>
<dbReference type="Proteomes" id="UP001476798">
    <property type="component" value="Unassembled WGS sequence"/>
</dbReference>
<proteinExistence type="predicted"/>
<accession>A0ABV0MYB7</accession>
<sequence length="109" mass="12517">MSFRLGIVLTNTCVLKIRANCQNKKRMRINYLCVFSPKHLATAFTLKAPTESGVLDSVDIRSYSRQTQRGLQAHICWTHPRKAHTRCHTIKCSARKSLHVKRTSYTNQS</sequence>
<protein>
    <submittedName>
        <fullName evidence="1">Uncharacterized protein</fullName>
    </submittedName>
</protein>
<reference evidence="1 2" key="1">
    <citation type="submission" date="2021-06" db="EMBL/GenBank/DDBJ databases">
        <authorList>
            <person name="Palmer J.M."/>
        </authorList>
    </citation>
    <scope>NUCLEOTIDE SEQUENCE [LARGE SCALE GENOMIC DNA]</scope>
    <source>
        <strain evidence="1 2">GA_2019</strain>
        <tissue evidence="1">Muscle</tissue>
    </source>
</reference>
<keyword evidence="2" id="KW-1185">Reference proteome</keyword>
<evidence type="ECO:0000313" key="2">
    <source>
        <dbReference type="Proteomes" id="UP001476798"/>
    </source>
</evidence>